<keyword evidence="2" id="KW-1185">Reference proteome</keyword>
<proteinExistence type="predicted"/>
<sequence length="156" mass="17552">MNQKHMHATPEQLHEMLIYCMSFARTMLEDSGDFYPFGATLSFQGVVAGVGGYNGEEKPSPTEIYQLLGEAFLRGVERNEHAGVALAANVDIPDEYSAPSRDGLRVHLEGPGYSRFIYVPYTFTKQRLFKKRRVVQFAEPFAVEISPIYYPVHGDA</sequence>
<comment type="caution">
    <text evidence="1">The sequence shown here is derived from an EMBL/GenBank/DDBJ whole genome shotgun (WGS) entry which is preliminary data.</text>
</comment>
<accession>A0ABR9DN12</accession>
<dbReference type="EMBL" id="JACXST010000003">
    <property type="protein sequence ID" value="MBD9363277.1"/>
    <property type="molecule type" value="Genomic_DNA"/>
</dbReference>
<reference evidence="1 2" key="1">
    <citation type="submission" date="2020-09" db="EMBL/GenBank/DDBJ databases">
        <title>Methylomonas albis sp. nov. and Methylomonas fluvii sp. nov.: Two cold-adapted methanotrophs from the River Elbe and an amended description of Methylovulum psychrotolerans strain Eb1.</title>
        <authorList>
            <person name="Bussmann I.K."/>
            <person name="Klings K.-W."/>
            <person name="Warnstedt J."/>
            <person name="Hoppert M."/>
            <person name="Saborowski A."/>
            <person name="Horn F."/>
            <person name="Liebner S."/>
        </authorList>
    </citation>
    <scope>NUCLEOTIDE SEQUENCE [LARGE SCALE GENOMIC DNA]</scope>
    <source>
        <strain evidence="1 2">EbB</strain>
    </source>
</reference>
<name>A0ABR9DN12_9GAMM</name>
<dbReference type="RefSeq" id="WP_192395973.1">
    <property type="nucleotide sequence ID" value="NZ_CAJHIU010000003.1"/>
</dbReference>
<gene>
    <name evidence="1" type="ORF">EBB_22885</name>
</gene>
<evidence type="ECO:0000313" key="1">
    <source>
        <dbReference type="EMBL" id="MBD9363277.1"/>
    </source>
</evidence>
<dbReference type="Proteomes" id="UP000641152">
    <property type="component" value="Unassembled WGS sequence"/>
</dbReference>
<organism evidence="1 2">
    <name type="scientific">Methylomonas fluvii</name>
    <dbReference type="NCBI Taxonomy" id="1854564"/>
    <lineage>
        <taxon>Bacteria</taxon>
        <taxon>Pseudomonadati</taxon>
        <taxon>Pseudomonadota</taxon>
        <taxon>Gammaproteobacteria</taxon>
        <taxon>Methylococcales</taxon>
        <taxon>Methylococcaceae</taxon>
        <taxon>Methylomonas</taxon>
    </lineage>
</organism>
<evidence type="ECO:0000313" key="2">
    <source>
        <dbReference type="Proteomes" id="UP000641152"/>
    </source>
</evidence>
<protein>
    <submittedName>
        <fullName evidence="1">Uncharacterized protein</fullName>
    </submittedName>
</protein>